<dbReference type="EMBL" id="UINC01086931">
    <property type="protein sequence ID" value="SVC35836.1"/>
    <property type="molecule type" value="Genomic_DNA"/>
</dbReference>
<evidence type="ECO:0000313" key="1">
    <source>
        <dbReference type="EMBL" id="SVC35836.1"/>
    </source>
</evidence>
<sequence>MRLQITKMIFLTIAVMLFSCVDNSLSEDIESDNKRDNNSNLSNKLLTDETIEHIKTLLENSFLTWWLAIHVGGASFIPQVMADAATSSWGNYGMRHLSSEPRAEFDNTQDYQYQDGFADVMWNLYSCISAMTDIRRSLILDGIKLETDSVTTRAKAYSNFLLGISYGSLATIYDKAIFFDETTDFSNPLSMKDYTELNDLAIGYLKKSIAISDTSDYDIPKEWMKVENYTNDSLKALSHSFIARYTSAIARTQAERNALDWTEVKSNAEKGITFAPVGDGDYWWSRTQYYAGNSASWGRADYKMLGPADKSTGYANWLGDGSDATIAG</sequence>
<dbReference type="AlphaFoldDB" id="A0A382LGV3"/>
<feature type="non-terminal residue" evidence="1">
    <location>
        <position position="328"/>
    </location>
</feature>
<proteinExistence type="predicted"/>
<reference evidence="1" key="1">
    <citation type="submission" date="2018-05" db="EMBL/GenBank/DDBJ databases">
        <authorList>
            <person name="Lanie J.A."/>
            <person name="Ng W.-L."/>
            <person name="Kazmierczak K.M."/>
            <person name="Andrzejewski T.M."/>
            <person name="Davidsen T.M."/>
            <person name="Wayne K.J."/>
            <person name="Tettelin H."/>
            <person name="Glass J.I."/>
            <person name="Rusch D."/>
            <person name="Podicherti R."/>
            <person name="Tsui H.-C.T."/>
            <person name="Winkler M.E."/>
        </authorList>
    </citation>
    <scope>NUCLEOTIDE SEQUENCE</scope>
</reference>
<protein>
    <recommendedName>
        <fullName evidence="2">SusD-like N-terminal domain-containing protein</fullName>
    </recommendedName>
</protein>
<gene>
    <name evidence="1" type="ORF">METZ01_LOCUS288690</name>
</gene>
<dbReference type="PROSITE" id="PS51257">
    <property type="entry name" value="PROKAR_LIPOPROTEIN"/>
    <property type="match status" value="1"/>
</dbReference>
<organism evidence="1">
    <name type="scientific">marine metagenome</name>
    <dbReference type="NCBI Taxonomy" id="408172"/>
    <lineage>
        <taxon>unclassified sequences</taxon>
        <taxon>metagenomes</taxon>
        <taxon>ecological metagenomes</taxon>
    </lineage>
</organism>
<accession>A0A382LGV3</accession>
<evidence type="ECO:0008006" key="2">
    <source>
        <dbReference type="Google" id="ProtNLM"/>
    </source>
</evidence>
<name>A0A382LGV3_9ZZZZ</name>